<evidence type="ECO:0000259" key="10">
    <source>
        <dbReference type="Pfam" id="PF04290"/>
    </source>
</evidence>
<keyword evidence="6 9" id="KW-1133">Transmembrane helix</keyword>
<name>A0A135HXS3_9HYPH</name>
<dbReference type="PANTHER" id="PTHR35011">
    <property type="entry name" value="2,3-DIKETO-L-GULONATE TRAP TRANSPORTER SMALL PERMEASE PROTEIN YIAM"/>
    <property type="match status" value="1"/>
</dbReference>
<evidence type="ECO:0000256" key="2">
    <source>
        <dbReference type="ARBA" id="ARBA00022448"/>
    </source>
</evidence>
<dbReference type="InterPro" id="IPR007387">
    <property type="entry name" value="TRAP_DctQ"/>
</dbReference>
<accession>A0A135HXS3</accession>
<feature type="transmembrane region" description="Helical" evidence="9">
    <location>
        <begin position="20"/>
        <end position="45"/>
    </location>
</feature>
<dbReference type="EMBL" id="LNTU01000004">
    <property type="protein sequence ID" value="KXF78006.1"/>
    <property type="molecule type" value="Genomic_DNA"/>
</dbReference>
<keyword evidence="7 9" id="KW-0472">Membrane</keyword>
<evidence type="ECO:0000256" key="9">
    <source>
        <dbReference type="RuleBase" id="RU369079"/>
    </source>
</evidence>
<dbReference type="Pfam" id="PF04290">
    <property type="entry name" value="DctQ"/>
    <property type="match status" value="1"/>
</dbReference>
<dbReference type="STRING" id="1494590.ATN84_24670"/>
<keyword evidence="5 9" id="KW-0812">Transmembrane</keyword>
<dbReference type="Proteomes" id="UP000070107">
    <property type="component" value="Unassembled WGS sequence"/>
</dbReference>
<dbReference type="AlphaFoldDB" id="A0A135HXS3"/>
<protein>
    <recommendedName>
        <fullName evidence="9">TRAP transporter small permease protein</fullName>
    </recommendedName>
</protein>
<dbReference type="InterPro" id="IPR055348">
    <property type="entry name" value="DctQ"/>
</dbReference>
<reference evidence="11 12" key="1">
    <citation type="submission" date="2015-11" db="EMBL/GenBank/DDBJ databases">
        <title>Draft genome sequence of Paramesorhizobium deserti A-3-E, a strain highly resistant to diverse beta-lactam antibiotics.</title>
        <authorList>
            <person name="Lv R."/>
            <person name="Yang X."/>
            <person name="Fang N."/>
            <person name="Guo J."/>
            <person name="Luo X."/>
            <person name="Peng F."/>
            <person name="Yang R."/>
            <person name="Cui Y."/>
            <person name="Fang C."/>
            <person name="Song Y."/>
        </authorList>
    </citation>
    <scope>NUCLEOTIDE SEQUENCE [LARGE SCALE GENOMIC DNA]</scope>
    <source>
        <strain evidence="11 12">A-3-E</strain>
    </source>
</reference>
<evidence type="ECO:0000313" key="12">
    <source>
        <dbReference type="Proteomes" id="UP000070107"/>
    </source>
</evidence>
<evidence type="ECO:0000256" key="5">
    <source>
        <dbReference type="ARBA" id="ARBA00022692"/>
    </source>
</evidence>
<feature type="transmembrane region" description="Helical" evidence="9">
    <location>
        <begin position="99"/>
        <end position="120"/>
    </location>
</feature>
<evidence type="ECO:0000313" key="11">
    <source>
        <dbReference type="EMBL" id="KXF78006.1"/>
    </source>
</evidence>
<keyword evidence="4 9" id="KW-0997">Cell inner membrane</keyword>
<comment type="subunit">
    <text evidence="9">The complex comprises the extracytoplasmic solute receptor protein and the two transmembrane proteins.</text>
</comment>
<keyword evidence="2 9" id="KW-0813">Transport</keyword>
<organism evidence="11 12">
    <name type="scientific">Paramesorhizobium deserti</name>
    <dbReference type="NCBI Taxonomy" id="1494590"/>
    <lineage>
        <taxon>Bacteria</taxon>
        <taxon>Pseudomonadati</taxon>
        <taxon>Pseudomonadota</taxon>
        <taxon>Alphaproteobacteria</taxon>
        <taxon>Hyphomicrobiales</taxon>
        <taxon>Phyllobacteriaceae</taxon>
        <taxon>Paramesorhizobium</taxon>
    </lineage>
</organism>
<comment type="subcellular location">
    <subcellularLocation>
        <location evidence="1 9">Cell inner membrane</location>
        <topology evidence="1 9">Multi-pass membrane protein</topology>
    </subcellularLocation>
</comment>
<comment type="similarity">
    <text evidence="8 9">Belongs to the TRAP transporter small permease family.</text>
</comment>
<evidence type="ECO:0000256" key="3">
    <source>
        <dbReference type="ARBA" id="ARBA00022475"/>
    </source>
</evidence>
<keyword evidence="3" id="KW-1003">Cell membrane</keyword>
<feature type="transmembrane region" description="Helical" evidence="9">
    <location>
        <begin position="140"/>
        <end position="160"/>
    </location>
</feature>
<comment type="function">
    <text evidence="9">Part of the tripartite ATP-independent periplasmic (TRAP) transport system.</text>
</comment>
<keyword evidence="12" id="KW-1185">Reference proteome</keyword>
<dbReference type="OrthoDB" id="6183232at2"/>
<comment type="caution">
    <text evidence="11">The sequence shown here is derived from an EMBL/GenBank/DDBJ whole genome shotgun (WGS) entry which is preliminary data.</text>
</comment>
<dbReference type="GO" id="GO:0005886">
    <property type="term" value="C:plasma membrane"/>
    <property type="evidence" value="ECO:0007669"/>
    <property type="project" value="UniProtKB-SubCell"/>
</dbReference>
<sequence length="165" mass="17715">MPDDPAPDMIPGRTPHRQALWYRLLAGVAALLIVMLIGVTCIDVIGRYAFNRPFGGAYELTQILLAALVFVALPLTSADGGHVEVDLALHLLPSRVQRLLGRLAGIISAMVLGYFTWRLVVIGLDQLHESTRSASLGLPMAPLAFLAAASCAVSAVSMILRREES</sequence>
<dbReference type="GO" id="GO:0022857">
    <property type="term" value="F:transmembrane transporter activity"/>
    <property type="evidence" value="ECO:0007669"/>
    <property type="project" value="UniProtKB-UniRule"/>
</dbReference>
<evidence type="ECO:0000256" key="4">
    <source>
        <dbReference type="ARBA" id="ARBA00022519"/>
    </source>
</evidence>
<evidence type="ECO:0000256" key="7">
    <source>
        <dbReference type="ARBA" id="ARBA00023136"/>
    </source>
</evidence>
<dbReference type="PANTHER" id="PTHR35011:SF10">
    <property type="entry name" value="TRAP TRANSPORTER SMALL PERMEASE PROTEIN"/>
    <property type="match status" value="1"/>
</dbReference>
<evidence type="ECO:0000256" key="6">
    <source>
        <dbReference type="ARBA" id="ARBA00022989"/>
    </source>
</evidence>
<evidence type="ECO:0000256" key="1">
    <source>
        <dbReference type="ARBA" id="ARBA00004429"/>
    </source>
</evidence>
<feature type="transmembrane region" description="Helical" evidence="9">
    <location>
        <begin position="57"/>
        <end position="78"/>
    </location>
</feature>
<proteinExistence type="inferred from homology"/>
<feature type="domain" description="Tripartite ATP-independent periplasmic transporters DctQ component" evidence="10">
    <location>
        <begin position="36"/>
        <end position="159"/>
    </location>
</feature>
<dbReference type="GO" id="GO:0015740">
    <property type="term" value="P:C4-dicarboxylate transport"/>
    <property type="evidence" value="ECO:0007669"/>
    <property type="project" value="TreeGrafter"/>
</dbReference>
<evidence type="ECO:0000256" key="8">
    <source>
        <dbReference type="ARBA" id="ARBA00038436"/>
    </source>
</evidence>
<gene>
    <name evidence="11" type="ORF">ATN84_24670</name>
</gene>